<keyword evidence="13" id="KW-1185">Reference proteome</keyword>
<sequence length="151" mass="17475">MKCPFCSAEDTRVIDSRPTDDNASIRRRRQCPVCGKRFTTYEKIETLPLIVIKKDNNREPYDRSKIEAGIVRSCHKRPISTAQITAIVDDIETALYNREDREIPTMVIGELVMDHLKDLDPVAYVRFASVYREFKDIDTFMDEIKSLLSSN</sequence>
<dbReference type="EMBL" id="QVEP01000028">
    <property type="protein sequence ID" value="RGB78610.1"/>
    <property type="molecule type" value="Genomic_DNA"/>
</dbReference>
<evidence type="ECO:0000256" key="6">
    <source>
        <dbReference type="ARBA" id="ARBA00023125"/>
    </source>
</evidence>
<protein>
    <recommendedName>
        <fullName evidence="8">Transcriptional repressor NrdR</fullName>
    </recommendedName>
</protein>
<evidence type="ECO:0000256" key="7">
    <source>
        <dbReference type="ARBA" id="ARBA00023163"/>
    </source>
</evidence>
<comment type="function">
    <text evidence="8">Negatively regulates transcription of bacterial ribonucleotide reductase nrd genes and operons by binding to NrdR-boxes.</text>
</comment>
<evidence type="ECO:0000313" key="12">
    <source>
        <dbReference type="Proteomes" id="UP000260773"/>
    </source>
</evidence>
<evidence type="ECO:0000259" key="9">
    <source>
        <dbReference type="PROSITE" id="PS51161"/>
    </source>
</evidence>
<dbReference type="PROSITE" id="PS51161">
    <property type="entry name" value="ATP_CONE"/>
    <property type="match status" value="1"/>
</dbReference>
<feature type="domain" description="ATP-cone" evidence="9">
    <location>
        <begin position="49"/>
        <end position="139"/>
    </location>
</feature>
<dbReference type="GO" id="GO:0045892">
    <property type="term" value="P:negative regulation of DNA-templated transcription"/>
    <property type="evidence" value="ECO:0007669"/>
    <property type="project" value="UniProtKB-UniRule"/>
</dbReference>
<proteinExistence type="inferred from homology"/>
<comment type="caution">
    <text evidence="10">The sequence shown here is derived from an EMBL/GenBank/DDBJ whole genome shotgun (WGS) entry which is preliminary data.</text>
</comment>
<dbReference type="NCBIfam" id="TIGR00244">
    <property type="entry name" value="transcriptional regulator NrdR"/>
    <property type="match status" value="1"/>
</dbReference>
<dbReference type="InterPro" id="IPR055173">
    <property type="entry name" value="NrdR-like_N"/>
</dbReference>
<dbReference type="Proteomes" id="UP000260773">
    <property type="component" value="Unassembled WGS sequence"/>
</dbReference>
<evidence type="ECO:0000313" key="10">
    <source>
        <dbReference type="EMBL" id="RGB78610.1"/>
    </source>
</evidence>
<dbReference type="Pfam" id="PF03477">
    <property type="entry name" value="ATP-cone"/>
    <property type="match status" value="1"/>
</dbReference>
<dbReference type="AlphaFoldDB" id="A0A3E2TLY4"/>
<keyword evidence="6 8" id="KW-0238">DNA-binding</keyword>
<keyword evidence="5 8" id="KW-0805">Transcription regulation</keyword>
<evidence type="ECO:0000256" key="2">
    <source>
        <dbReference type="ARBA" id="ARBA00022741"/>
    </source>
</evidence>
<evidence type="ECO:0000256" key="1">
    <source>
        <dbReference type="ARBA" id="ARBA00022491"/>
    </source>
</evidence>
<dbReference type="HAMAP" id="MF_00440">
    <property type="entry name" value="NrdR"/>
    <property type="match status" value="1"/>
</dbReference>
<keyword evidence="1 8" id="KW-0678">Repressor</keyword>
<evidence type="ECO:0000256" key="5">
    <source>
        <dbReference type="ARBA" id="ARBA00023015"/>
    </source>
</evidence>
<dbReference type="OrthoDB" id="9807461at2"/>
<dbReference type="PANTHER" id="PTHR30455:SF2">
    <property type="entry name" value="TRANSCRIPTIONAL REPRESSOR NRDR"/>
    <property type="match status" value="1"/>
</dbReference>
<dbReference type="Proteomes" id="UP000261231">
    <property type="component" value="Unassembled WGS sequence"/>
</dbReference>
<evidence type="ECO:0000256" key="8">
    <source>
        <dbReference type="HAMAP-Rule" id="MF_00440"/>
    </source>
</evidence>
<gene>
    <name evidence="8 10" type="primary">nrdR</name>
    <name evidence="10" type="ORF">DW070_11165</name>
    <name evidence="11" type="ORF">DW747_04030</name>
</gene>
<keyword evidence="8" id="KW-0863">Zinc-finger</keyword>
<dbReference type="InterPro" id="IPR005144">
    <property type="entry name" value="ATP-cone_dom"/>
</dbReference>
<keyword evidence="7 8" id="KW-0804">Transcription</keyword>
<name>A0A3E2TLY4_9FIRM</name>
<evidence type="ECO:0000313" key="11">
    <source>
        <dbReference type="EMBL" id="RGC50546.1"/>
    </source>
</evidence>
<reference evidence="12 13" key="1">
    <citation type="submission" date="2018-08" db="EMBL/GenBank/DDBJ databases">
        <title>A genome reference for cultivated species of the human gut microbiota.</title>
        <authorList>
            <person name="Zou Y."/>
            <person name="Xue W."/>
            <person name="Luo G."/>
        </authorList>
    </citation>
    <scope>NUCLEOTIDE SEQUENCE [LARGE SCALE GENOMIC DNA]</scope>
    <source>
        <strain evidence="10 12">AF45-17</strain>
        <strain evidence="11 13">AM28-39</strain>
    </source>
</reference>
<keyword evidence="3 8" id="KW-0862">Zinc</keyword>
<keyword evidence="2 8" id="KW-0547">Nucleotide-binding</keyword>
<accession>A0A3E2TLY4</accession>
<dbReference type="RefSeq" id="WP_015514530.1">
    <property type="nucleotide sequence ID" value="NZ_JAMXUZ010000001.1"/>
</dbReference>
<dbReference type="Pfam" id="PF22811">
    <property type="entry name" value="Zn_ribbon_NrdR"/>
    <property type="match status" value="1"/>
</dbReference>
<evidence type="ECO:0000313" key="13">
    <source>
        <dbReference type="Proteomes" id="UP000261231"/>
    </source>
</evidence>
<dbReference type="GO" id="GO:0008270">
    <property type="term" value="F:zinc ion binding"/>
    <property type="evidence" value="ECO:0007669"/>
    <property type="project" value="UniProtKB-UniRule"/>
</dbReference>
<keyword evidence="4 8" id="KW-0067">ATP-binding</keyword>
<evidence type="ECO:0000256" key="4">
    <source>
        <dbReference type="ARBA" id="ARBA00022840"/>
    </source>
</evidence>
<dbReference type="InterPro" id="IPR003796">
    <property type="entry name" value="RNR_NrdR-like"/>
</dbReference>
<feature type="zinc finger region" evidence="8">
    <location>
        <begin position="3"/>
        <end position="34"/>
    </location>
</feature>
<keyword evidence="8" id="KW-0479">Metal-binding</keyword>
<dbReference type="PANTHER" id="PTHR30455">
    <property type="entry name" value="TRANSCRIPTIONAL REPRESSOR NRDR"/>
    <property type="match status" value="1"/>
</dbReference>
<dbReference type="GO" id="GO:0003677">
    <property type="term" value="F:DNA binding"/>
    <property type="evidence" value="ECO:0007669"/>
    <property type="project" value="UniProtKB-KW"/>
</dbReference>
<comment type="cofactor">
    <cofactor evidence="8">
        <name>Zn(2+)</name>
        <dbReference type="ChEBI" id="CHEBI:29105"/>
    </cofactor>
    <text evidence="8">Binds 1 zinc ion.</text>
</comment>
<comment type="similarity">
    <text evidence="8">Belongs to the NrdR family.</text>
</comment>
<dbReference type="GO" id="GO:0005524">
    <property type="term" value="F:ATP binding"/>
    <property type="evidence" value="ECO:0007669"/>
    <property type="project" value="UniProtKB-UniRule"/>
</dbReference>
<dbReference type="EMBL" id="QVFD01000002">
    <property type="protein sequence ID" value="RGC50546.1"/>
    <property type="molecule type" value="Genomic_DNA"/>
</dbReference>
<organism evidence="10 12">
    <name type="scientific">Coprococcus catus</name>
    <dbReference type="NCBI Taxonomy" id="116085"/>
    <lineage>
        <taxon>Bacteria</taxon>
        <taxon>Bacillati</taxon>
        <taxon>Bacillota</taxon>
        <taxon>Clostridia</taxon>
        <taxon>Lachnospirales</taxon>
        <taxon>Lachnospiraceae</taxon>
        <taxon>Coprococcus</taxon>
    </lineage>
</organism>
<evidence type="ECO:0000256" key="3">
    <source>
        <dbReference type="ARBA" id="ARBA00022833"/>
    </source>
</evidence>